<dbReference type="Proteomes" id="UP000030786">
    <property type="component" value="Chromosome"/>
</dbReference>
<reference evidence="2 3" key="1">
    <citation type="journal article" date="2014" name="Environ. Microbiol.">
        <title>Contrasting genomic patterns and infection strategies of two co-existing Bacteroidetes podovirus genera.</title>
        <authorList>
            <person name="Holmfeldt K."/>
            <person name="Howard-Varona C."/>
            <person name="Solonenko N."/>
            <person name="Sullivan M.B."/>
        </authorList>
    </citation>
    <scope>NUCLEOTIDE SEQUENCE [LARGE SCALE GENOMIC DNA]</scope>
    <source>
        <strain evidence="2 3">18</strain>
    </source>
</reference>
<dbReference type="KEGG" id="cbat:M666_04375"/>
<feature type="signal peptide" evidence="1">
    <location>
        <begin position="1"/>
        <end position="18"/>
    </location>
</feature>
<feature type="chain" id="PRO_5043358594" evidence="1">
    <location>
        <begin position="19"/>
        <end position="411"/>
    </location>
</feature>
<keyword evidence="1" id="KW-0732">Signal</keyword>
<protein>
    <submittedName>
        <fullName evidence="2">Uncharacterized protein</fullName>
    </submittedName>
</protein>
<dbReference type="AlphaFoldDB" id="A0AAU8RB69"/>
<evidence type="ECO:0000313" key="2">
    <source>
        <dbReference type="EMBL" id="AIZ40866.1"/>
    </source>
</evidence>
<organism evidence="2 3">
    <name type="scientific">Cellulophaga baltica 18</name>
    <dbReference type="NCBI Taxonomy" id="1348584"/>
    <lineage>
        <taxon>Bacteria</taxon>
        <taxon>Pseudomonadati</taxon>
        <taxon>Bacteroidota</taxon>
        <taxon>Flavobacteriia</taxon>
        <taxon>Flavobacteriales</taxon>
        <taxon>Flavobacteriaceae</taxon>
        <taxon>Cellulophaga</taxon>
    </lineage>
</organism>
<proteinExistence type="predicted"/>
<dbReference type="RefSeq" id="WP_029447607.1">
    <property type="nucleotide sequence ID" value="NZ_CP009976.1"/>
</dbReference>
<gene>
    <name evidence="2" type="ORF">M666_04375</name>
</gene>
<accession>A0AAU8RB69</accession>
<sequence length="411" mass="46078">MKKVLLLSFLASISFANAQKSDVKTSNVTTSFEQPEFLKNTKTFSYTIQDDGAYWNYTPTDENPTIASNTNGLKLSGLTQVDDNADLQILVGFIGGKLIPGQAVINLEGNYNILVLNKENKLVTRIEDHVDYQVVASSEYDMANDRKVTRARMVTSYVQKLLKTQEHLFSGSADLEIPFGLFKKTKDGAANDFNTNSQPLIDAIVANSSDTASLDKAIAYWTSQLSVDFGKKVKDKIKNKVIYANLLAAHLLKRDIAAAKKDLETVKENTGFFDMWTSSYKPLFERFESTNALENPEDMATIAVTPDCTYFTTLENGTLTYKDKTIDFSKIEITSIPEMESGMASLKTTVKPEIRIYENDQLTLRYKGDDSKEIVLSNGDQVVFKEIKGTFKPCMKEGSHYRIMNTNQFIE</sequence>
<evidence type="ECO:0000256" key="1">
    <source>
        <dbReference type="SAM" id="SignalP"/>
    </source>
</evidence>
<dbReference type="EMBL" id="CP009976">
    <property type="protein sequence ID" value="AIZ40866.1"/>
    <property type="molecule type" value="Genomic_DNA"/>
</dbReference>
<name>A0AAU8RB69_9FLAO</name>
<evidence type="ECO:0000313" key="3">
    <source>
        <dbReference type="Proteomes" id="UP000030786"/>
    </source>
</evidence>
<dbReference type="GeneID" id="78059969"/>